<dbReference type="InterPro" id="IPR027396">
    <property type="entry name" value="DsrEFH-like"/>
</dbReference>
<dbReference type="AlphaFoldDB" id="A0A8X8L9X2"/>
<sequence>MRRIKTMVLWLALTLLYATGHTQQVSNYDFHGAEATLNAYKALYILNQSDDKKIRAVVRNINNALEDPRLKGKLQVELIAFGDGVEIYRKSNRYDTLLMGLKSKGVLLAQCENTLRERKISKDELWPFVSYVPSGNGEIIIRQYEGWAVVHP</sequence>
<dbReference type="Pfam" id="PF02635">
    <property type="entry name" value="DsrE"/>
    <property type="match status" value="1"/>
</dbReference>
<keyword evidence="1" id="KW-0732">Signal</keyword>
<dbReference type="PANTHER" id="PTHR37691:SF1">
    <property type="entry name" value="BLR3518 PROTEIN"/>
    <property type="match status" value="1"/>
</dbReference>
<dbReference type="PANTHER" id="PTHR37691">
    <property type="entry name" value="BLR3518 PROTEIN"/>
    <property type="match status" value="1"/>
</dbReference>
<dbReference type="InterPro" id="IPR003787">
    <property type="entry name" value="Sulphur_relay_DsrE/F-like"/>
</dbReference>
<dbReference type="Proteomes" id="UP000198711">
    <property type="component" value="Unassembled WGS sequence"/>
</dbReference>
<dbReference type="Gene3D" id="3.40.1260.10">
    <property type="entry name" value="DsrEFH-like"/>
    <property type="match status" value="1"/>
</dbReference>
<gene>
    <name evidence="2" type="ORF">SAMN05444410_101357</name>
</gene>
<name>A0A8X8L9X2_9BACT</name>
<evidence type="ECO:0000313" key="3">
    <source>
        <dbReference type="Proteomes" id="UP000198711"/>
    </source>
</evidence>
<keyword evidence="3" id="KW-1185">Reference proteome</keyword>
<dbReference type="RefSeq" id="WP_092721505.1">
    <property type="nucleotide sequence ID" value="NZ_FNNO01000001.1"/>
</dbReference>
<proteinExistence type="predicted"/>
<evidence type="ECO:0000313" key="2">
    <source>
        <dbReference type="EMBL" id="SDW15138.1"/>
    </source>
</evidence>
<organism evidence="2 3">
    <name type="scientific">Hydrobacter penzbergensis</name>
    <dbReference type="NCBI Taxonomy" id="1235997"/>
    <lineage>
        <taxon>Bacteria</taxon>
        <taxon>Pseudomonadati</taxon>
        <taxon>Bacteroidota</taxon>
        <taxon>Chitinophagia</taxon>
        <taxon>Chitinophagales</taxon>
        <taxon>Chitinophagaceae</taxon>
        <taxon>Hydrobacter</taxon>
    </lineage>
</organism>
<reference evidence="2 3" key="1">
    <citation type="submission" date="2016-10" db="EMBL/GenBank/DDBJ databases">
        <authorList>
            <person name="Varghese N."/>
            <person name="Submissions S."/>
        </authorList>
    </citation>
    <scope>NUCLEOTIDE SEQUENCE [LARGE SCALE GENOMIC DNA]</scope>
    <source>
        <strain evidence="2 3">DSM 25353</strain>
    </source>
</reference>
<evidence type="ECO:0000256" key="1">
    <source>
        <dbReference type="SAM" id="SignalP"/>
    </source>
</evidence>
<accession>A0A8X8L9X2</accession>
<dbReference type="SUPFAM" id="SSF75169">
    <property type="entry name" value="DsrEFH-like"/>
    <property type="match status" value="1"/>
</dbReference>
<comment type="caution">
    <text evidence="2">The sequence shown here is derived from an EMBL/GenBank/DDBJ whole genome shotgun (WGS) entry which is preliminary data.</text>
</comment>
<feature type="chain" id="PRO_5036453218" description="Intracellular sulfur oxidation protein, DsrE/DsrF family" evidence="1">
    <location>
        <begin position="21"/>
        <end position="152"/>
    </location>
</feature>
<evidence type="ECO:0008006" key="4">
    <source>
        <dbReference type="Google" id="ProtNLM"/>
    </source>
</evidence>
<dbReference type="EMBL" id="FNNO01000001">
    <property type="protein sequence ID" value="SDW15138.1"/>
    <property type="molecule type" value="Genomic_DNA"/>
</dbReference>
<protein>
    <recommendedName>
        <fullName evidence="4">Intracellular sulfur oxidation protein, DsrE/DsrF family</fullName>
    </recommendedName>
</protein>
<feature type="signal peptide" evidence="1">
    <location>
        <begin position="1"/>
        <end position="20"/>
    </location>
</feature>